<dbReference type="Pfam" id="PF12774">
    <property type="entry name" value="AAA_6"/>
    <property type="match status" value="1"/>
</dbReference>
<dbReference type="PANTHER" id="PTHR45703">
    <property type="entry name" value="DYNEIN HEAVY CHAIN"/>
    <property type="match status" value="1"/>
</dbReference>
<dbReference type="InterPro" id="IPR043157">
    <property type="entry name" value="Dynein_AAA1S"/>
</dbReference>
<dbReference type="InterPro" id="IPR035699">
    <property type="entry name" value="AAA_6"/>
</dbReference>
<accession>A0A8D8QAF4</accession>
<name>A0A8D8QAF4_9HEMI</name>
<feature type="domain" description="Dynein heavy chain hydrolytic ATP-binding dynein motor region" evidence="1">
    <location>
        <begin position="6"/>
        <end position="338"/>
    </location>
</feature>
<dbReference type="GO" id="GO:0051959">
    <property type="term" value="F:dynein light intermediate chain binding"/>
    <property type="evidence" value="ECO:0007669"/>
    <property type="project" value="InterPro"/>
</dbReference>
<dbReference type="GO" id="GO:0030286">
    <property type="term" value="C:dynein complex"/>
    <property type="evidence" value="ECO:0007669"/>
    <property type="project" value="InterPro"/>
</dbReference>
<dbReference type="InterPro" id="IPR027417">
    <property type="entry name" value="P-loop_NTPase"/>
</dbReference>
<dbReference type="Gene3D" id="1.10.8.710">
    <property type="match status" value="1"/>
</dbReference>
<dbReference type="GO" id="GO:0045505">
    <property type="term" value="F:dynein intermediate chain binding"/>
    <property type="evidence" value="ECO:0007669"/>
    <property type="project" value="InterPro"/>
</dbReference>
<proteinExistence type="predicted"/>
<evidence type="ECO:0000313" key="2">
    <source>
        <dbReference type="EMBL" id="CAG6627900.1"/>
    </source>
</evidence>
<dbReference type="EMBL" id="HBUF01066752">
    <property type="protein sequence ID" value="CAG6627900.1"/>
    <property type="molecule type" value="Transcribed_RNA"/>
</dbReference>
<protein>
    <submittedName>
        <fullName evidence="2">Dynein heavy chain 10, axonemal</fullName>
    </submittedName>
</protein>
<sequence length="594" mass="66643">MGRPVSLTGPHGTGKSETVKGLAKAMGIMCLQISCTEDTSLTGLDKLLVGVIQSGVWALFDQFRTMDTSILSLLSTKLIDFRNKLLQQEERFMFGPFDIKLHPKTGIFVTQNILPYALPRPEIPETLSRLFRPVSCFVPDLDMVAETMLYAEGFLEAKLLSKALISLYSGCSQYLSKQTHYDFYTVHTMKTVAAGAGQLLRDQKHSTHLTPEMNVTEHEVFLRAVRSITLAQLVSEDVPVFSGLLRELLSGMVKDIKDFPKETFDRVASSMRLISVLSFTGASHPRFTSTLNEVLVEDKLDTVPAVRDKQRDKIYQLYESTKVGHCTMVVGPTSGGKSTIIATLVKTGIAMGVQTQVYPLNPKSLPIKELYGVLDPITQFWTEGVLSYIFRQMNIPGSYETTDSQRPSGDTIPGTEPLCQDNRSSLFSTLSETRQLRNYIVLDGDLDEVWLENMNSVLDESKTLCLPNGGRTELVHHCRILFEIPHLHHCSPSTISRCGIVYVDPSTLGIEPYWSRWLSLNVKPENGEERLEFKNRLNGLFVKYVSSCLSLFTHRRIPLQTVIPMTPLNMIVQLCTILKYNLDGYYGLFSFVPI</sequence>
<dbReference type="InterPro" id="IPR026983">
    <property type="entry name" value="DHC"/>
</dbReference>
<dbReference type="GO" id="GO:0005524">
    <property type="term" value="F:ATP binding"/>
    <property type="evidence" value="ECO:0007669"/>
    <property type="project" value="InterPro"/>
</dbReference>
<dbReference type="GO" id="GO:0007018">
    <property type="term" value="P:microtubule-based movement"/>
    <property type="evidence" value="ECO:0007669"/>
    <property type="project" value="InterPro"/>
</dbReference>
<reference evidence="2" key="1">
    <citation type="submission" date="2021-05" db="EMBL/GenBank/DDBJ databases">
        <authorList>
            <person name="Alioto T."/>
            <person name="Alioto T."/>
            <person name="Gomez Garrido J."/>
        </authorList>
    </citation>
    <scope>NUCLEOTIDE SEQUENCE</scope>
</reference>
<dbReference type="SUPFAM" id="SSF52540">
    <property type="entry name" value="P-loop containing nucleoside triphosphate hydrolases"/>
    <property type="match status" value="2"/>
</dbReference>
<dbReference type="PANTHER" id="PTHR45703:SF36">
    <property type="entry name" value="DYNEIN HEAVY CHAIN, CYTOPLASMIC"/>
    <property type="match status" value="1"/>
</dbReference>
<evidence type="ECO:0000259" key="1">
    <source>
        <dbReference type="Pfam" id="PF12774"/>
    </source>
</evidence>
<organism evidence="2">
    <name type="scientific">Cacopsylla melanoneura</name>
    <dbReference type="NCBI Taxonomy" id="428564"/>
    <lineage>
        <taxon>Eukaryota</taxon>
        <taxon>Metazoa</taxon>
        <taxon>Ecdysozoa</taxon>
        <taxon>Arthropoda</taxon>
        <taxon>Hexapoda</taxon>
        <taxon>Insecta</taxon>
        <taxon>Pterygota</taxon>
        <taxon>Neoptera</taxon>
        <taxon>Paraneoptera</taxon>
        <taxon>Hemiptera</taxon>
        <taxon>Sternorrhyncha</taxon>
        <taxon>Psylloidea</taxon>
        <taxon>Psyllidae</taxon>
        <taxon>Psyllinae</taxon>
        <taxon>Cacopsylla</taxon>
    </lineage>
</organism>
<dbReference type="Gene3D" id="3.40.50.300">
    <property type="entry name" value="P-loop containing nucleotide triphosphate hydrolases"/>
    <property type="match status" value="2"/>
</dbReference>
<dbReference type="AlphaFoldDB" id="A0A8D8QAF4"/>